<dbReference type="AlphaFoldDB" id="A0A5C6E5K8"/>
<reference evidence="1 2" key="1">
    <citation type="submission" date="2019-02" db="EMBL/GenBank/DDBJ databases">
        <title>Deep-cultivation of Planctomycetes and their phenomic and genomic characterization uncovers novel biology.</title>
        <authorList>
            <person name="Wiegand S."/>
            <person name="Jogler M."/>
            <person name="Boedeker C."/>
            <person name="Pinto D."/>
            <person name="Vollmers J."/>
            <person name="Rivas-Marin E."/>
            <person name="Kohn T."/>
            <person name="Peeters S.H."/>
            <person name="Heuer A."/>
            <person name="Rast P."/>
            <person name="Oberbeckmann S."/>
            <person name="Bunk B."/>
            <person name="Jeske O."/>
            <person name="Meyerdierks A."/>
            <person name="Storesund J.E."/>
            <person name="Kallscheuer N."/>
            <person name="Luecker S."/>
            <person name="Lage O.M."/>
            <person name="Pohl T."/>
            <person name="Merkel B.J."/>
            <person name="Hornburger P."/>
            <person name="Mueller R.-W."/>
            <person name="Bruemmer F."/>
            <person name="Labrenz M."/>
            <person name="Spormann A.M."/>
            <person name="Op Den Camp H."/>
            <person name="Overmann J."/>
            <person name="Amann R."/>
            <person name="Jetten M.S.M."/>
            <person name="Mascher T."/>
            <person name="Medema M.H."/>
            <person name="Devos D.P."/>
            <person name="Kaster A.-K."/>
            <person name="Ovreas L."/>
            <person name="Rohde M."/>
            <person name="Galperin M.Y."/>
            <person name="Jogler C."/>
        </authorList>
    </citation>
    <scope>NUCLEOTIDE SEQUENCE [LARGE SCALE GENOMIC DNA]</scope>
    <source>
        <strain evidence="1 2">Q31b</strain>
    </source>
</reference>
<accession>A0A5C6E5K8</accession>
<proteinExistence type="predicted"/>
<comment type="caution">
    <text evidence="1">The sequence shown here is derived from an EMBL/GenBank/DDBJ whole genome shotgun (WGS) entry which is preliminary data.</text>
</comment>
<keyword evidence="2" id="KW-1185">Reference proteome</keyword>
<dbReference type="Gene3D" id="3.40.50.11350">
    <property type="match status" value="1"/>
</dbReference>
<organism evidence="1 2">
    <name type="scientific">Novipirellula aureliae</name>
    <dbReference type="NCBI Taxonomy" id="2527966"/>
    <lineage>
        <taxon>Bacteria</taxon>
        <taxon>Pseudomonadati</taxon>
        <taxon>Planctomycetota</taxon>
        <taxon>Planctomycetia</taxon>
        <taxon>Pirellulales</taxon>
        <taxon>Pirellulaceae</taxon>
        <taxon>Novipirellula</taxon>
    </lineage>
</organism>
<dbReference type="Proteomes" id="UP000315471">
    <property type="component" value="Unassembled WGS sequence"/>
</dbReference>
<name>A0A5C6E5K8_9BACT</name>
<evidence type="ECO:0000313" key="1">
    <source>
        <dbReference type="EMBL" id="TWU43985.1"/>
    </source>
</evidence>
<evidence type="ECO:0000313" key="2">
    <source>
        <dbReference type="Proteomes" id="UP000315471"/>
    </source>
</evidence>
<protein>
    <submittedName>
        <fullName evidence="1">Uncharacterized protein</fullName>
    </submittedName>
</protein>
<gene>
    <name evidence="1" type="ORF">Q31b_15190</name>
</gene>
<sequence length="268" mass="30574">MSIKKIIREANWLVPRLGLQGIALHEIGSSGFGDRLRGISLALFLARYHRVRRIYYNDFEGDLEDHRWVIFKHKLCDLIQLDGIELIETPLPFPEKTLCVEHLCHVGTGLKRYGWRQMWRLQPRSPAIRERIDDIGIDQTMIGFHVRATDMVSEVSYARGEEVIAAEAIENLGKCAAIHGTRKVFLAADNQKGRDDWGSRLTDLGFSVKVNAGTVWNENAIRHTGVDDMLVDFFGLANCCRVVRLVSSEFSRHAAWMTGRPLRYSELL</sequence>
<dbReference type="OrthoDB" id="7405520at2"/>
<dbReference type="RefSeq" id="WP_146599026.1">
    <property type="nucleotide sequence ID" value="NZ_SJPY01000002.1"/>
</dbReference>
<dbReference type="EMBL" id="SJPY01000002">
    <property type="protein sequence ID" value="TWU43985.1"/>
    <property type="molecule type" value="Genomic_DNA"/>
</dbReference>